<protein>
    <submittedName>
        <fullName evidence="2">Uncharacterized protein</fullName>
    </submittedName>
</protein>
<sequence length="70" mass="8387">MKVRRDLDPSMLATGGRHHVKRPPFLEFLRESGEIQNVWRSIKLKEENYRKKRERNGVKQRLKKGEGRSK</sequence>
<accession>A0A834XAH7</accession>
<gene>
    <name evidence="2" type="ORF">G2W53_002797</name>
</gene>
<comment type="caution">
    <text evidence="2">The sequence shown here is derived from an EMBL/GenBank/DDBJ whole genome shotgun (WGS) entry which is preliminary data.</text>
</comment>
<organism evidence="2 3">
    <name type="scientific">Senna tora</name>
    <dbReference type="NCBI Taxonomy" id="362788"/>
    <lineage>
        <taxon>Eukaryota</taxon>
        <taxon>Viridiplantae</taxon>
        <taxon>Streptophyta</taxon>
        <taxon>Embryophyta</taxon>
        <taxon>Tracheophyta</taxon>
        <taxon>Spermatophyta</taxon>
        <taxon>Magnoliopsida</taxon>
        <taxon>eudicotyledons</taxon>
        <taxon>Gunneridae</taxon>
        <taxon>Pentapetalae</taxon>
        <taxon>rosids</taxon>
        <taxon>fabids</taxon>
        <taxon>Fabales</taxon>
        <taxon>Fabaceae</taxon>
        <taxon>Caesalpinioideae</taxon>
        <taxon>Cassia clade</taxon>
        <taxon>Senna</taxon>
    </lineage>
</organism>
<feature type="compositionally biased region" description="Basic residues" evidence="1">
    <location>
        <begin position="51"/>
        <end position="62"/>
    </location>
</feature>
<keyword evidence="3" id="KW-1185">Reference proteome</keyword>
<proteinExistence type="predicted"/>
<name>A0A834XAH7_9FABA</name>
<evidence type="ECO:0000256" key="1">
    <source>
        <dbReference type="SAM" id="MobiDB-lite"/>
    </source>
</evidence>
<dbReference type="EMBL" id="JAAIUW010000002">
    <property type="protein sequence ID" value="KAF7840499.1"/>
    <property type="molecule type" value="Genomic_DNA"/>
</dbReference>
<evidence type="ECO:0000313" key="2">
    <source>
        <dbReference type="EMBL" id="KAF7840499.1"/>
    </source>
</evidence>
<dbReference type="Proteomes" id="UP000634136">
    <property type="component" value="Unassembled WGS sequence"/>
</dbReference>
<feature type="region of interest" description="Disordered" evidence="1">
    <location>
        <begin position="51"/>
        <end position="70"/>
    </location>
</feature>
<feature type="region of interest" description="Disordered" evidence="1">
    <location>
        <begin position="1"/>
        <end position="20"/>
    </location>
</feature>
<dbReference type="AlphaFoldDB" id="A0A834XAH7"/>
<reference evidence="2" key="1">
    <citation type="submission" date="2020-09" db="EMBL/GenBank/DDBJ databases">
        <title>Genome-Enabled Discovery of Anthraquinone Biosynthesis in Senna tora.</title>
        <authorList>
            <person name="Kang S.-H."/>
            <person name="Pandey R.P."/>
            <person name="Lee C.-M."/>
            <person name="Sim J.-S."/>
            <person name="Jeong J.-T."/>
            <person name="Choi B.-S."/>
            <person name="Jung M."/>
            <person name="Ginzburg D."/>
            <person name="Zhao K."/>
            <person name="Won S.Y."/>
            <person name="Oh T.-J."/>
            <person name="Yu Y."/>
            <person name="Kim N.-H."/>
            <person name="Lee O.R."/>
            <person name="Lee T.-H."/>
            <person name="Bashyal P."/>
            <person name="Kim T.-S."/>
            <person name="Lee W.-H."/>
            <person name="Kawkins C."/>
            <person name="Kim C.-K."/>
            <person name="Kim J.S."/>
            <person name="Ahn B.O."/>
            <person name="Rhee S.Y."/>
            <person name="Sohng J.K."/>
        </authorList>
    </citation>
    <scope>NUCLEOTIDE SEQUENCE</scope>
    <source>
        <tissue evidence="2">Leaf</tissue>
    </source>
</reference>
<evidence type="ECO:0000313" key="3">
    <source>
        <dbReference type="Proteomes" id="UP000634136"/>
    </source>
</evidence>